<dbReference type="PANTHER" id="PTHR15954">
    <property type="entry name" value="VACUOLAR PROTEIN SORTING-ASSOCIATED PROTEIN 51 HOMOLOG"/>
    <property type="match status" value="1"/>
</dbReference>
<dbReference type="GO" id="GO:0000938">
    <property type="term" value="C:GARP complex"/>
    <property type="evidence" value="ECO:0007669"/>
    <property type="project" value="UniProtKB-UniRule"/>
</dbReference>
<dbReference type="PANTHER" id="PTHR15954:SF4">
    <property type="entry name" value="VACUOLAR PROTEIN SORTING-ASSOCIATED PROTEIN 51 HOMOLOG"/>
    <property type="match status" value="1"/>
</dbReference>
<feature type="compositionally biased region" description="Low complexity" evidence="3">
    <location>
        <begin position="24"/>
        <end position="33"/>
    </location>
</feature>
<evidence type="ECO:0000256" key="1">
    <source>
        <dbReference type="ARBA" id="ARBA00006080"/>
    </source>
</evidence>
<dbReference type="GO" id="GO:1990745">
    <property type="term" value="C:EARP complex"/>
    <property type="evidence" value="ECO:0007669"/>
    <property type="project" value="TreeGrafter"/>
</dbReference>
<dbReference type="GO" id="GO:0015031">
    <property type="term" value="P:protein transport"/>
    <property type="evidence" value="ECO:0007669"/>
    <property type="project" value="UniProtKB-UniRule"/>
</dbReference>
<keyword evidence="2" id="KW-0813">Transport</keyword>
<keyword evidence="2" id="KW-0333">Golgi apparatus</keyword>
<dbReference type="GO" id="GO:0032456">
    <property type="term" value="P:endocytic recycling"/>
    <property type="evidence" value="ECO:0007669"/>
    <property type="project" value="TreeGrafter"/>
</dbReference>
<dbReference type="STRING" id="106004.A0A1Y2BZ18"/>
<dbReference type="GO" id="GO:0048193">
    <property type="term" value="P:Golgi vesicle transport"/>
    <property type="evidence" value="ECO:0007669"/>
    <property type="project" value="TreeGrafter"/>
</dbReference>
<feature type="non-terminal residue" evidence="4">
    <location>
        <position position="242"/>
    </location>
</feature>
<evidence type="ECO:0000313" key="5">
    <source>
        <dbReference type="Proteomes" id="UP000193467"/>
    </source>
</evidence>
<dbReference type="GO" id="GO:0007030">
    <property type="term" value="P:Golgi organization"/>
    <property type="evidence" value="ECO:0007669"/>
    <property type="project" value="UniProtKB-UniRule"/>
</dbReference>
<dbReference type="AlphaFoldDB" id="A0A1Y2BZ18"/>
<reference evidence="4 5" key="1">
    <citation type="submission" date="2016-07" db="EMBL/GenBank/DDBJ databases">
        <title>Pervasive Adenine N6-methylation of Active Genes in Fungi.</title>
        <authorList>
            <consortium name="DOE Joint Genome Institute"/>
            <person name="Mondo S.J."/>
            <person name="Dannebaum R.O."/>
            <person name="Kuo R.C."/>
            <person name="Labutti K."/>
            <person name="Haridas S."/>
            <person name="Kuo A."/>
            <person name="Salamov A."/>
            <person name="Ahrendt S.R."/>
            <person name="Lipzen A."/>
            <person name="Sullivan W."/>
            <person name="Andreopoulos W.B."/>
            <person name="Clum A."/>
            <person name="Lindquist E."/>
            <person name="Daum C."/>
            <person name="Ramamoorthy G.K."/>
            <person name="Gryganskyi A."/>
            <person name="Culley D."/>
            <person name="Magnuson J.K."/>
            <person name="James T.Y."/>
            <person name="O'Malley M.A."/>
            <person name="Stajich J.E."/>
            <person name="Spatafora J.W."/>
            <person name="Visel A."/>
            <person name="Grigoriev I.V."/>
        </authorList>
    </citation>
    <scope>NUCLEOTIDE SEQUENCE [LARGE SCALE GENOMIC DNA]</scope>
    <source>
        <strain evidence="4 5">62-1032</strain>
    </source>
</reference>
<dbReference type="OrthoDB" id="203678at2759"/>
<dbReference type="Proteomes" id="UP000193467">
    <property type="component" value="Unassembled WGS sequence"/>
</dbReference>
<dbReference type="GO" id="GO:0006869">
    <property type="term" value="P:lipid transport"/>
    <property type="evidence" value="ECO:0007669"/>
    <property type="project" value="UniProtKB-UniRule"/>
</dbReference>
<dbReference type="GO" id="GO:0016020">
    <property type="term" value="C:membrane"/>
    <property type="evidence" value="ECO:0007669"/>
    <property type="project" value="TreeGrafter"/>
</dbReference>
<dbReference type="EMBL" id="MCGR01000144">
    <property type="protein sequence ID" value="ORY40008.1"/>
    <property type="molecule type" value="Genomic_DNA"/>
</dbReference>
<dbReference type="GO" id="GO:0005829">
    <property type="term" value="C:cytosol"/>
    <property type="evidence" value="ECO:0007669"/>
    <property type="project" value="GOC"/>
</dbReference>
<dbReference type="InParanoid" id="A0A1Y2BZ18"/>
<evidence type="ECO:0000256" key="2">
    <source>
        <dbReference type="RuleBase" id="RU368010"/>
    </source>
</evidence>
<sequence>MASTPGPMSRRASTNDLYSPPPSIARRASSVASHGTSPQLGSERKKRTRNLLRDYYGLADANKKAGDPMDIDSPNTFNPDVYFASLSTTSSLPDLLKRENELLTEIRELDGERQSLVYNHHHELIEASDTIRKMKSRAEALDTSLDSLKASFQSISQLSASLAPSTSSPTTVTTTSRSAPSQPPAATPSTPTRRRLSALVEDPPTPTPGSATASELTAPPPKTVFDPLVHLPALLSLPVLLR</sequence>
<keyword evidence="5" id="KW-1185">Reference proteome</keyword>
<dbReference type="InterPro" id="IPR014812">
    <property type="entry name" value="Vps51"/>
</dbReference>
<feature type="compositionally biased region" description="Low complexity" evidence="3">
    <location>
        <begin position="162"/>
        <end position="180"/>
    </location>
</feature>
<keyword evidence="2" id="KW-0653">Protein transport</keyword>
<comment type="similarity">
    <text evidence="1 2">Belongs to the VPS51 family.</text>
</comment>
<organism evidence="4 5">
    <name type="scientific">Leucosporidium creatinivorum</name>
    <dbReference type="NCBI Taxonomy" id="106004"/>
    <lineage>
        <taxon>Eukaryota</taxon>
        <taxon>Fungi</taxon>
        <taxon>Dikarya</taxon>
        <taxon>Basidiomycota</taxon>
        <taxon>Pucciniomycotina</taxon>
        <taxon>Microbotryomycetes</taxon>
        <taxon>Leucosporidiales</taxon>
        <taxon>Leucosporidium</taxon>
    </lineage>
</organism>
<comment type="caution">
    <text evidence="4">The sequence shown here is derived from an EMBL/GenBank/DDBJ whole genome shotgun (WGS) entry which is preliminary data.</text>
</comment>
<keyword evidence="2" id="KW-0445">Lipid transport</keyword>
<comment type="subcellular location">
    <subcellularLocation>
        <location evidence="2">Golgi apparatus</location>
        <location evidence="2">trans-Golgi network</location>
    </subcellularLocation>
</comment>
<comment type="function">
    <text evidence="2">Acts as component of the GARP complex that is involved in retrograde transport from early and late endosomes to the trans-Golgi network (TGN).</text>
</comment>
<proteinExistence type="inferred from homology"/>
<protein>
    <recommendedName>
        <fullName evidence="2">Vacuolar protein sorting-associated protein 51 homolog</fullName>
    </recommendedName>
</protein>
<evidence type="ECO:0000313" key="4">
    <source>
        <dbReference type="EMBL" id="ORY40008.1"/>
    </source>
</evidence>
<comment type="subunit">
    <text evidence="2">Component of the Golgi-associated retrograde protein (GARP) complex.</text>
</comment>
<name>A0A1Y2BZ18_9BASI</name>
<accession>A0A1Y2BZ18</accession>
<feature type="region of interest" description="Disordered" evidence="3">
    <location>
        <begin position="1"/>
        <end position="48"/>
    </location>
</feature>
<dbReference type="GO" id="GO:0042147">
    <property type="term" value="P:retrograde transport, endosome to Golgi"/>
    <property type="evidence" value="ECO:0007669"/>
    <property type="project" value="UniProtKB-UniRule"/>
</dbReference>
<evidence type="ECO:0000256" key="3">
    <source>
        <dbReference type="SAM" id="MobiDB-lite"/>
    </source>
</evidence>
<dbReference type="Pfam" id="PF08700">
    <property type="entry name" value="VPS51_Exo84_N"/>
    <property type="match status" value="1"/>
</dbReference>
<gene>
    <name evidence="4" type="ORF">BCR35DRAFT_311431</name>
</gene>
<feature type="region of interest" description="Disordered" evidence="3">
    <location>
        <begin position="162"/>
        <end position="221"/>
    </location>
</feature>